<dbReference type="SUPFAM" id="SSF52540">
    <property type="entry name" value="P-loop containing nucleoside triphosphate hydrolases"/>
    <property type="match status" value="2"/>
</dbReference>
<evidence type="ECO:0000259" key="1">
    <source>
        <dbReference type="Pfam" id="PF08751"/>
    </source>
</evidence>
<dbReference type="InterPro" id="IPR050534">
    <property type="entry name" value="Coronavir_polyprotein_1ab"/>
</dbReference>
<dbReference type="Pfam" id="PF08751">
    <property type="entry name" value="TrwC"/>
    <property type="match status" value="1"/>
</dbReference>
<dbReference type="EMBL" id="ABLOMU010000001">
    <property type="protein sequence ID" value="EKT4439548.1"/>
    <property type="molecule type" value="Genomic_DNA"/>
</dbReference>
<dbReference type="Pfam" id="PF13604">
    <property type="entry name" value="AAA_30"/>
    <property type="match status" value="1"/>
</dbReference>
<gene>
    <name evidence="2" type="ORF">QEK83_000141</name>
</gene>
<sequence length="987" mass="110509">MIQKKPLKHKSQRPKGDDVIDYLLSVPDIELKAPSHIQESGQVTDYYLDGTPNVGELYSTSQWGGNLAAELGLIGKPVNKDDMMALFDGFSPAGTALCQNAGARPTAEVKIDPKTNKPRLNDDGTVMTVDVGGRRAGYDLTHSPPKSVSLLMTLGDDDTKRIVMDAQKLAVETSMKFMFEKFTQCRRGKGGKDVIDVDGLAYSMHMQFGSRELEPHLHTHVLVYNVCKGKDGEYSTFDASEIFRFCHAADMVYQNTLATQLSKAGFKIHQEETLDARGERTGERNWEIAGLHDRDLIDEFSTRHMDIMNERAKGTSDAEAWAKTRKHKDEPSYPELMDHFSKLIDNVRQRRHIPSIEELKSQSDVRCEPRSREELLELLHEHDAAFSYPTLLKQLGMENLGFVTAAELFDLAEKAITNMDDLMEINPEELHEDDRGKTLARKHTEARYAARWMVDCEIDLVTMSNARQKEEWWKIDQKVANTIIAEMEKLKGFKLSQEQRVAVNHIVCQTAGVCIASGFAGTGKTTVSDFYSAVFRAQGKQMLGCAISNQAAKKLEEESRMECRSVTKMLVDLSRNRLTLTENDVVVLDESGMIDVPQIRALSAHCKKAGAKLILQGDEEQLKPVGAGQGMALMSDVLGESTITEIRRQKDVVMRDIIKMFYQYDEDGLPKKSRSPKSRNEVLEQSKEIWNALIAAGCIDEYNTQKQAIKALVSDYFASNATVDERLVLAHSNADLKTLNQAIRKGFQDKGEVSTDEVVIRAMGKRYFENIAISVGDRIRFTTADSVMKVVNGTEAKITAVVPNHKRGGYNVSVDIEEKGGVRKLTFNTEEWNAIQHNYARTIHGAQGQGKTDVFLLGNAGMTDSSSLMVAISRVTKGKFTLYATADNVETIRQRAALDHRKENTLHAGIRGTEGQDITKLFDSLKVKPNICPIKIDMKSANTRTKKARVSIEDKEMFDWVQKHVDAIKTTHDAVTKQRANTNTQRI</sequence>
<protein>
    <submittedName>
        <fullName evidence="2">Relaxase domain-containing protein</fullName>
    </submittedName>
</protein>
<dbReference type="NCBIfam" id="NF041492">
    <property type="entry name" value="MobF"/>
    <property type="match status" value="1"/>
</dbReference>
<name>A0AAI9FXU4_STEMA</name>
<dbReference type="CDD" id="cd18809">
    <property type="entry name" value="SF1_C_RecD"/>
    <property type="match status" value="1"/>
</dbReference>
<dbReference type="Proteomes" id="UP001214521">
    <property type="component" value="Unassembled WGS sequence"/>
</dbReference>
<organism evidence="2 3">
    <name type="scientific">Stenotrophomonas maltophilia</name>
    <name type="common">Pseudomonas maltophilia</name>
    <name type="synonym">Xanthomonas maltophilia</name>
    <dbReference type="NCBI Taxonomy" id="40324"/>
    <lineage>
        <taxon>Bacteria</taxon>
        <taxon>Pseudomonadati</taxon>
        <taxon>Pseudomonadota</taxon>
        <taxon>Gammaproteobacteria</taxon>
        <taxon>Lysobacterales</taxon>
        <taxon>Lysobacteraceae</taxon>
        <taxon>Stenotrophomonas</taxon>
        <taxon>Stenotrophomonas maltophilia group</taxon>
    </lineage>
</organism>
<dbReference type="InterPro" id="IPR027417">
    <property type="entry name" value="P-loop_NTPase"/>
</dbReference>
<dbReference type="PANTHER" id="PTHR43788">
    <property type="entry name" value="DNA2/NAM7 HELICASE FAMILY MEMBER"/>
    <property type="match status" value="1"/>
</dbReference>
<comment type="caution">
    <text evidence="2">The sequence shown here is derived from an EMBL/GenBank/DDBJ whole genome shotgun (WGS) entry which is preliminary data.</text>
</comment>
<dbReference type="InterPro" id="IPR014862">
    <property type="entry name" value="TrwC"/>
</dbReference>
<dbReference type="SUPFAM" id="SSF55464">
    <property type="entry name" value="Origin of replication-binding domain, RBD-like"/>
    <property type="match status" value="1"/>
</dbReference>
<evidence type="ECO:0000313" key="2">
    <source>
        <dbReference type="EMBL" id="EKT4439548.1"/>
    </source>
</evidence>
<dbReference type="AlphaFoldDB" id="A0AAI9FXU4"/>
<dbReference type="Gene3D" id="2.30.30.940">
    <property type="match status" value="1"/>
</dbReference>
<feature type="domain" description="TrwC relaxase" evidence="1">
    <location>
        <begin position="42"/>
        <end position="338"/>
    </location>
</feature>
<proteinExistence type="predicted"/>
<evidence type="ECO:0000313" key="3">
    <source>
        <dbReference type="Proteomes" id="UP001214521"/>
    </source>
</evidence>
<accession>A0AAI9FXU4</accession>
<reference evidence="2" key="1">
    <citation type="submission" date="2022-07" db="EMBL/GenBank/DDBJ databases">
        <authorList>
            <consortium name="Clinical and Environmental Microbiology Branch: Whole genome sequencing antimicrobial resistance pathogens in the healthcare setting"/>
        </authorList>
    </citation>
    <scope>NUCLEOTIDE SEQUENCE</scope>
    <source>
        <strain evidence="2">Stenotrophomonas_maltophilia_2021CK-00905</strain>
    </source>
</reference>
<dbReference type="Gene3D" id="3.40.50.300">
    <property type="entry name" value="P-loop containing nucleotide triphosphate hydrolases"/>
    <property type="match status" value="2"/>
</dbReference>